<evidence type="ECO:0000313" key="6">
    <source>
        <dbReference type="Proteomes" id="UP000663954"/>
    </source>
</evidence>
<dbReference type="AlphaFoldDB" id="A0AAP4HFH2"/>
<feature type="transmembrane region" description="Helical" evidence="1">
    <location>
        <begin position="6"/>
        <end position="24"/>
    </location>
</feature>
<evidence type="ECO:0000313" key="7">
    <source>
        <dbReference type="Proteomes" id="UP001174419"/>
    </source>
</evidence>
<protein>
    <submittedName>
        <fullName evidence="2">Uncharacterized protein</fullName>
    </submittedName>
</protein>
<gene>
    <name evidence="3" type="ORF">GJD93_04545</name>
    <name evidence="2" type="ORF">HX110_11025</name>
    <name evidence="4" type="ORF">J4G45_04525</name>
</gene>
<dbReference type="Proteomes" id="UP000405075">
    <property type="component" value="Chromosome"/>
</dbReference>
<reference evidence="4 6" key="3">
    <citation type="journal article" date="2020" name="Front. Cell. Infect. Microbiol.">
        <title>Characterization of Three Porcine Acinetobacter towneri Strains Co-Harboring tet(X3) and bla OXA-58.</title>
        <authorList>
            <person name="Ma J."/>
            <person name="Wang J."/>
            <person name="Feng J."/>
            <person name="Liu Y."/>
            <person name="Yang B."/>
            <person name="Li R."/>
            <person name="Bai L."/>
            <person name="He T."/>
            <person name="Wang X."/>
            <person name="Yang Z."/>
        </authorList>
    </citation>
    <scope>NUCLEOTIDE SEQUENCE [LARGE SCALE GENOMIC DNA]</scope>
    <source>
        <strain evidence="4 6">GX5</strain>
    </source>
</reference>
<keyword evidence="1" id="KW-1133">Transmembrane helix</keyword>
<organism evidence="2 7">
    <name type="scientific">Acinetobacter towneri</name>
    <dbReference type="NCBI Taxonomy" id="202956"/>
    <lineage>
        <taxon>Bacteria</taxon>
        <taxon>Pseudomonadati</taxon>
        <taxon>Pseudomonadota</taxon>
        <taxon>Gammaproteobacteria</taxon>
        <taxon>Moraxellales</taxon>
        <taxon>Moraxellaceae</taxon>
        <taxon>Acinetobacter</taxon>
    </lineage>
</organism>
<evidence type="ECO:0000313" key="5">
    <source>
        <dbReference type="Proteomes" id="UP000405075"/>
    </source>
</evidence>
<sequence length="91" mass="10636">MDIKTIILFAVLPSLSIIFLTWLIRFPKPWVFKAVLIFEIILTVCTLVIELDARKTPGNSGWTIIFTGFFQFCFLLFLLIARIRIWIENKS</sequence>
<dbReference type="Proteomes" id="UP001174419">
    <property type="component" value="Unassembled WGS sequence"/>
</dbReference>
<reference evidence="4" key="5">
    <citation type="submission" date="2021-03" db="EMBL/GenBank/DDBJ databases">
        <authorList>
            <person name="Ma J."/>
        </authorList>
    </citation>
    <scope>NUCLEOTIDE SEQUENCE</scope>
    <source>
        <strain evidence="4">GX5</strain>
    </source>
</reference>
<reference evidence="5" key="1">
    <citation type="submission" date="2019-11" db="EMBL/GenBank/DDBJ databases">
        <title>Escherichia coli 1916D6.</title>
        <authorList>
            <person name="Yao H."/>
            <person name="Du X."/>
            <person name="Yu R."/>
            <person name="Li A."/>
        </authorList>
    </citation>
    <scope>NUCLEOTIDE SEQUENCE [LARGE SCALE GENOMIC DNA]</scope>
    <source>
        <strain evidence="5">19110F47</strain>
    </source>
</reference>
<proteinExistence type="predicted"/>
<evidence type="ECO:0000256" key="1">
    <source>
        <dbReference type="SAM" id="Phobius"/>
    </source>
</evidence>
<name>A0AAP4HFH2_9GAMM</name>
<evidence type="ECO:0000313" key="4">
    <source>
        <dbReference type="EMBL" id="QTD62450.1"/>
    </source>
</evidence>
<dbReference type="EMBL" id="CP071770">
    <property type="protein sequence ID" value="QTD62450.1"/>
    <property type="molecule type" value="Genomic_DNA"/>
</dbReference>
<dbReference type="Proteomes" id="UP000663954">
    <property type="component" value="Chromosome"/>
</dbReference>
<reference evidence="2" key="4">
    <citation type="submission" date="2020-06" db="EMBL/GenBank/DDBJ databases">
        <authorList>
            <person name="Dong N."/>
        </authorList>
    </citation>
    <scope>NUCLEOTIDE SEQUENCE</scope>
    <source>
        <strain evidence="2">DF49-4</strain>
    </source>
</reference>
<dbReference type="GeneID" id="64223756"/>
<keyword evidence="6" id="KW-1185">Reference proteome</keyword>
<evidence type="ECO:0000313" key="2">
    <source>
        <dbReference type="EMBL" id="MDM1719645.1"/>
    </source>
</evidence>
<dbReference type="EMBL" id="JACANG010000023">
    <property type="protein sequence ID" value="MDM1719645.1"/>
    <property type="molecule type" value="Genomic_DNA"/>
</dbReference>
<evidence type="ECO:0000313" key="3">
    <source>
        <dbReference type="EMBL" id="QGM27003.1"/>
    </source>
</evidence>
<keyword evidence="1" id="KW-0812">Transmembrane</keyword>
<keyword evidence="1" id="KW-0472">Membrane</keyword>
<dbReference type="RefSeq" id="WP_004975329.1">
    <property type="nucleotide sequence ID" value="NZ_AP031566.1"/>
</dbReference>
<feature type="transmembrane region" description="Helical" evidence="1">
    <location>
        <begin position="31"/>
        <end position="49"/>
    </location>
</feature>
<reference evidence="3" key="2">
    <citation type="submission" date="2019-11" db="EMBL/GenBank/DDBJ databases">
        <authorList>
            <person name="Yao H."/>
            <person name="Du X."/>
            <person name="Yu R."/>
            <person name="Li A."/>
        </authorList>
    </citation>
    <scope>NUCLEOTIDE SEQUENCE</scope>
    <source>
        <strain evidence="3">19110F47</strain>
    </source>
</reference>
<accession>A0AAP4HFH2</accession>
<reference evidence="2" key="6">
    <citation type="journal article" date="2022" name="Sci. Total Environ.">
        <title>Prevalence, transmission, and molecular epidemiology of tet(X)-positive bacteria among humans, animals, and environmental niches in China: An epidemiological, and genomic-based study.</title>
        <authorList>
            <person name="Dong N."/>
            <person name="Zeng Y."/>
            <person name="Cai C."/>
            <person name="Sun C."/>
            <person name="Lu J."/>
            <person name="Liu C."/>
            <person name="Zhou H."/>
            <person name="Sun Q."/>
            <person name="Shu L."/>
            <person name="Wang H."/>
            <person name="Wang Y."/>
            <person name="Wang S."/>
            <person name="Wu C."/>
            <person name="Chan E.W."/>
            <person name="Chen G."/>
            <person name="Shen Z."/>
            <person name="Chen S."/>
            <person name="Zhang R."/>
        </authorList>
    </citation>
    <scope>NUCLEOTIDE SEQUENCE</scope>
    <source>
        <strain evidence="2">DF49-4</strain>
    </source>
</reference>
<dbReference type="EMBL" id="CP046045">
    <property type="protein sequence ID" value="QGM27003.1"/>
    <property type="molecule type" value="Genomic_DNA"/>
</dbReference>
<feature type="transmembrane region" description="Helical" evidence="1">
    <location>
        <begin position="61"/>
        <end position="81"/>
    </location>
</feature>